<dbReference type="AlphaFoldDB" id="A0A6L9EFI6"/>
<dbReference type="Proteomes" id="UP000475249">
    <property type="component" value="Unassembled WGS sequence"/>
</dbReference>
<evidence type="ECO:0000256" key="1">
    <source>
        <dbReference type="SAM" id="Phobius"/>
    </source>
</evidence>
<keyword evidence="1" id="KW-0812">Transmembrane</keyword>
<gene>
    <name evidence="2" type="ORF">GTQ38_14720</name>
</gene>
<proteinExistence type="predicted"/>
<organism evidence="2 3">
    <name type="scientific">Poritiphilus flavus</name>
    <dbReference type="NCBI Taxonomy" id="2697053"/>
    <lineage>
        <taxon>Bacteria</taxon>
        <taxon>Pseudomonadati</taxon>
        <taxon>Bacteroidota</taxon>
        <taxon>Flavobacteriia</taxon>
        <taxon>Flavobacteriales</taxon>
        <taxon>Flavobacteriaceae</taxon>
        <taxon>Poritiphilus</taxon>
    </lineage>
</organism>
<protein>
    <submittedName>
        <fullName evidence="2">Uncharacterized protein</fullName>
    </submittedName>
</protein>
<keyword evidence="3" id="KW-1185">Reference proteome</keyword>
<evidence type="ECO:0000313" key="3">
    <source>
        <dbReference type="Proteomes" id="UP000475249"/>
    </source>
</evidence>
<keyword evidence="1" id="KW-0472">Membrane</keyword>
<accession>A0A6L9EFI6</accession>
<dbReference type="EMBL" id="WXYO01000006">
    <property type="protein sequence ID" value="NAS13268.1"/>
    <property type="molecule type" value="Genomic_DNA"/>
</dbReference>
<keyword evidence="1" id="KW-1133">Transmembrane helix</keyword>
<dbReference type="RefSeq" id="WP_161436306.1">
    <property type="nucleotide sequence ID" value="NZ_WXYO01000006.1"/>
</dbReference>
<reference evidence="2 3" key="1">
    <citation type="submission" date="2020-01" db="EMBL/GenBank/DDBJ databases">
        <title>Bacteria diversity of Porities sp.</title>
        <authorList>
            <person name="Wang G."/>
        </authorList>
    </citation>
    <scope>NUCLEOTIDE SEQUENCE [LARGE SCALE GENOMIC DNA]</scope>
    <source>
        <strain evidence="2 3">R33</strain>
    </source>
</reference>
<name>A0A6L9EFI6_9FLAO</name>
<evidence type="ECO:0000313" key="2">
    <source>
        <dbReference type="EMBL" id="NAS13268.1"/>
    </source>
</evidence>
<sequence>MSAEEKLVQKCLRIIEQQLGWGSGESWHNDVFLELSEEIQKKTQVLLSPTTLKRVWGRVKYQSAPSVTTLNTLARFAGYTNWRDFKQQQKTKKPAGVLKKINPNLGIIMLSASVMTLVFISFFSLKGSRSGLDELDLSQIPFSSKPLAKGLPNSVVFDFDLSEISSDSIHIQQYWDPSRTISIKKGQTQATGQYFYPGYFRAKLLVEGRIIKEHDLFIKSEGWLGTLNYEPVPKYIDAPFTDSGHLGFSPDVVKEVISNEQPLTTSFHYVRDFGEVSGDNFTLQTRARIPYSEKWAVCQNMAILVLGTKSALIVNFSIPGCVSEIGLMLSEKYLDGKEHDLSALGIDLKEFRDVRLEVRDKTLSVYVEEMAVFSEAYENSIGDLAGIRCRFLGVGEVSQMEIQDNAGAVVYDAGPGTFSEEAVD</sequence>
<comment type="caution">
    <text evidence="2">The sequence shown here is derived from an EMBL/GenBank/DDBJ whole genome shotgun (WGS) entry which is preliminary data.</text>
</comment>
<feature type="transmembrane region" description="Helical" evidence="1">
    <location>
        <begin position="105"/>
        <end position="125"/>
    </location>
</feature>